<dbReference type="SUPFAM" id="SSF52058">
    <property type="entry name" value="L domain-like"/>
    <property type="match status" value="1"/>
</dbReference>
<accession>A0A7R9EBM6</accession>
<dbReference type="EMBL" id="OB794778">
    <property type="protein sequence ID" value="CAD7431069.1"/>
    <property type="molecule type" value="Genomic_DNA"/>
</dbReference>
<name>A0A7R9EBM6_9NEOP</name>
<evidence type="ECO:0000313" key="4">
    <source>
        <dbReference type="EMBL" id="CAD7431069.1"/>
    </source>
</evidence>
<feature type="transmembrane region" description="Helical" evidence="2">
    <location>
        <begin position="461"/>
        <end position="482"/>
    </location>
</feature>
<gene>
    <name evidence="4" type="ORF">TMSB3V08_LOCUS7813</name>
</gene>
<reference evidence="4" key="1">
    <citation type="submission" date="2020-11" db="EMBL/GenBank/DDBJ databases">
        <authorList>
            <person name="Tran Van P."/>
        </authorList>
    </citation>
    <scope>NUCLEOTIDE SEQUENCE</scope>
</reference>
<keyword evidence="2" id="KW-0812">Transmembrane</keyword>
<proteinExistence type="predicted"/>
<feature type="compositionally biased region" description="Polar residues" evidence="1">
    <location>
        <begin position="614"/>
        <end position="627"/>
    </location>
</feature>
<dbReference type="PANTHER" id="PTHR13379:SF0">
    <property type="entry name" value="UPF0415 PROTEIN C7ORF25"/>
    <property type="match status" value="1"/>
</dbReference>
<dbReference type="Pfam" id="PF07000">
    <property type="entry name" value="DUF1308"/>
    <property type="match status" value="1"/>
</dbReference>
<feature type="compositionally biased region" description="Low complexity" evidence="1">
    <location>
        <begin position="587"/>
        <end position="613"/>
    </location>
</feature>
<feature type="domain" description="DUF1308" evidence="3">
    <location>
        <begin position="68"/>
        <end position="118"/>
    </location>
</feature>
<keyword evidence="2" id="KW-1133">Transmembrane helix</keyword>
<dbReference type="InterPro" id="IPR032675">
    <property type="entry name" value="LRR_dom_sf"/>
</dbReference>
<evidence type="ECO:0000256" key="1">
    <source>
        <dbReference type="SAM" id="MobiDB-lite"/>
    </source>
</evidence>
<dbReference type="AlphaFoldDB" id="A0A7R9EBM6"/>
<organism evidence="4">
    <name type="scientific">Timema monikensis</name>
    <dbReference type="NCBI Taxonomy" id="170555"/>
    <lineage>
        <taxon>Eukaryota</taxon>
        <taxon>Metazoa</taxon>
        <taxon>Ecdysozoa</taxon>
        <taxon>Arthropoda</taxon>
        <taxon>Hexapoda</taxon>
        <taxon>Insecta</taxon>
        <taxon>Pterygota</taxon>
        <taxon>Neoptera</taxon>
        <taxon>Polyneoptera</taxon>
        <taxon>Phasmatodea</taxon>
        <taxon>Timematodea</taxon>
        <taxon>Timematoidea</taxon>
        <taxon>Timematidae</taxon>
        <taxon>Timema</taxon>
    </lineage>
</organism>
<evidence type="ECO:0000256" key="2">
    <source>
        <dbReference type="SAM" id="Phobius"/>
    </source>
</evidence>
<evidence type="ECO:0000259" key="3">
    <source>
        <dbReference type="Pfam" id="PF07000"/>
    </source>
</evidence>
<keyword evidence="2" id="KW-0472">Membrane</keyword>
<protein>
    <recommendedName>
        <fullName evidence="3">DUF1308 domain-containing protein</fullName>
    </recommendedName>
</protein>
<dbReference type="InterPro" id="IPR010733">
    <property type="entry name" value="DUF1308"/>
</dbReference>
<sequence>MESDFNSRKIEELESKVVFHFSKTLESVLVQQLESLGVKISMGDIYLFATIDDEEITHPFVEKDIDKLNLDVSTMIAYISALTNGSANFIFCEQMLNDQAEQERKEPLKPVLDKLFEGIGKVELEEVNPHLRGRRVENHLGKTTPVHPTEIRTSISPSSAVELNTTSMLANYATEAGKSLLCCETAKQALSDIIRNSGGTGERTYALRLTNHLGYMPTCGNHRLHIELLLWIPQPLATYEQFYATVHTNDIVLKANNLDKAYTRTIFTLSNSEHVTVSALRVPPTPEFLPHPSQQLAKVHPTEIRTSISQSSAVKLNTTSALANYATEQDTTAYKMIVFKELIIPSSVLLMMCVNSIQAQCPNRCSCQLNEQQRTVNCWGRDLLAFPADIDNKVNTLELSNNSIAFLPANLEEYASLEGLFLPDEVRCQSPESVSGSKWESACYNDWYPIKNIQRSVFDHYGVIVLVSIFSIAALLLVVLTIRKGIVSRKKRMDDMDRQSREARLMQERLRRQHQESLEYQSDDNISVDIREYMDERRPRQVSQPPTYEEAVLLPRLRASQEELETSSAVVAETRTIDEQPTRSRRSSVSSSRSADSNHSSSLSGVSPSGSESDQVTGDSEQQSNTERPAKKTYHKPDTIN</sequence>
<feature type="region of interest" description="Disordered" evidence="1">
    <location>
        <begin position="563"/>
        <end position="641"/>
    </location>
</feature>
<dbReference type="PANTHER" id="PTHR13379">
    <property type="entry name" value="UNCHARACTERIZED DUF1308"/>
    <property type="match status" value="1"/>
</dbReference>
<dbReference type="Gene3D" id="3.80.10.10">
    <property type="entry name" value="Ribonuclease Inhibitor"/>
    <property type="match status" value="1"/>
</dbReference>